<reference evidence="2" key="1">
    <citation type="submission" date="2014-09" db="EMBL/GenBank/DDBJ databases">
        <authorList>
            <person name="Probst J Alexander"/>
        </authorList>
    </citation>
    <scope>NUCLEOTIDE SEQUENCE</scope>
</reference>
<keyword evidence="1" id="KW-0175">Coiled coil</keyword>
<dbReference type="AlphaFoldDB" id="A0A098EAT4"/>
<proteinExistence type="predicted"/>
<dbReference type="PANTHER" id="PTHR40707:SF1">
    <property type="entry name" value="DUF460 DOMAIN-CONTAINING PROTEIN"/>
    <property type="match status" value="1"/>
</dbReference>
<evidence type="ECO:0000256" key="1">
    <source>
        <dbReference type="SAM" id="Coils"/>
    </source>
</evidence>
<organism evidence="2">
    <name type="scientific">groundwater metagenome</name>
    <dbReference type="NCBI Taxonomy" id="717931"/>
    <lineage>
        <taxon>unclassified sequences</taxon>
        <taxon>metagenomes</taxon>
        <taxon>ecological metagenomes</taxon>
    </lineage>
</organism>
<evidence type="ECO:0000313" key="2">
    <source>
        <dbReference type="EMBL" id="CEG12120.1"/>
    </source>
</evidence>
<dbReference type="PANTHER" id="PTHR40707">
    <property type="entry name" value="POSSIBLE NUCLEASE OF RNASE H FOLD, RUVC/YQGF FAMILY"/>
    <property type="match status" value="1"/>
</dbReference>
<protein>
    <recommendedName>
        <fullName evidence="3">DUF460 domain-containing protein</fullName>
    </recommendedName>
</protein>
<dbReference type="InterPro" id="IPR007408">
    <property type="entry name" value="DUF460"/>
</dbReference>
<dbReference type="Pfam" id="PF04312">
    <property type="entry name" value="DUF460"/>
    <property type="match status" value="1"/>
</dbReference>
<gene>
    <name evidence="2" type="ORF">MSIBF_A1960009</name>
</gene>
<feature type="coiled-coil region" evidence="1">
    <location>
        <begin position="174"/>
        <end position="229"/>
    </location>
</feature>
<dbReference type="EMBL" id="CCXY01000108">
    <property type="protein sequence ID" value="CEG12120.1"/>
    <property type="molecule type" value="Genomic_DNA"/>
</dbReference>
<name>A0A098EAT4_9ZZZZ</name>
<accession>A0A098EAT4</accession>
<sequence length="354" mass="40407">MYLIVGFDPGTSVGIGIINFNCEVIDLFSAKNMGINEVVAHIIKFGTVAIVASDVDHIPYSLYKVATALNAKIFIPENSISVSEKVFLTRNVKYHDAHQRDSLSAALYAYKRYKNLFEKIKNLGYGDDVRALVIKGKSLAEAIAETSAEPVEAAKFLQEQDVSEASFEISKEKFNDIKEHLRILEKANKILKAEIKTKDAEIENLNYAVKSLERDIKFKSEKAIREEEKFEKRAMEISLKGIIEQIKNAEGVIKALENFYERIGKGEIYLVGNYPEIFNGLTYIDKNIVVNTADINKIEIAWTEKKIRNCKTISPQKLKKFSNIYYIENKDLNEIRTSGNVESIVEEYRKERRR</sequence>
<evidence type="ECO:0008006" key="3">
    <source>
        <dbReference type="Google" id="ProtNLM"/>
    </source>
</evidence>